<dbReference type="AlphaFoldDB" id="A0AAF0ZP56"/>
<name>A0AAF0ZP56_SOLVR</name>
<dbReference type="Proteomes" id="UP001234989">
    <property type="component" value="Chromosome 9"/>
</dbReference>
<feature type="domain" description="Reverse transcriptase/retrotransposon-derived protein RNase H-like" evidence="1">
    <location>
        <begin position="112"/>
        <end position="189"/>
    </location>
</feature>
<dbReference type="InterPro" id="IPR041577">
    <property type="entry name" value="RT_RNaseH_2"/>
</dbReference>
<gene>
    <name evidence="2" type="ORF">MTR67_040097</name>
</gene>
<proteinExistence type="predicted"/>
<organism evidence="2 3">
    <name type="scientific">Solanum verrucosum</name>
    <dbReference type="NCBI Taxonomy" id="315347"/>
    <lineage>
        <taxon>Eukaryota</taxon>
        <taxon>Viridiplantae</taxon>
        <taxon>Streptophyta</taxon>
        <taxon>Embryophyta</taxon>
        <taxon>Tracheophyta</taxon>
        <taxon>Spermatophyta</taxon>
        <taxon>Magnoliopsida</taxon>
        <taxon>eudicotyledons</taxon>
        <taxon>Gunneridae</taxon>
        <taxon>Pentapetalae</taxon>
        <taxon>asterids</taxon>
        <taxon>lamiids</taxon>
        <taxon>Solanales</taxon>
        <taxon>Solanaceae</taxon>
        <taxon>Solanoideae</taxon>
        <taxon>Solaneae</taxon>
        <taxon>Solanum</taxon>
    </lineage>
</organism>
<sequence>MTVQSNRKVIAPVNPNVGQGFSHVLNPKFKKHRVSNPKPEEDGGSGPSILACQKYGKSHSERAYLGGKNGHKVRECSFLTTKGNDGLWKEFLLSLCLDDVDPKKVIFLQSKAYEKSFPELKDRLTSAAILTLPKGSDIFVVYFDPLRIGLGCALMQHGKVIAYASRQLKVHEKNFLIHDLELATVVFALNI</sequence>
<evidence type="ECO:0000259" key="1">
    <source>
        <dbReference type="Pfam" id="PF17919"/>
    </source>
</evidence>
<evidence type="ECO:0000313" key="2">
    <source>
        <dbReference type="EMBL" id="WMV46712.1"/>
    </source>
</evidence>
<dbReference type="InterPro" id="IPR043502">
    <property type="entry name" value="DNA/RNA_pol_sf"/>
</dbReference>
<dbReference type="EMBL" id="CP133620">
    <property type="protein sequence ID" value="WMV46712.1"/>
    <property type="molecule type" value="Genomic_DNA"/>
</dbReference>
<keyword evidence="3" id="KW-1185">Reference proteome</keyword>
<protein>
    <recommendedName>
        <fullName evidence="1">Reverse transcriptase/retrotransposon-derived protein RNase H-like domain-containing protein</fullName>
    </recommendedName>
</protein>
<dbReference type="SUPFAM" id="SSF56672">
    <property type="entry name" value="DNA/RNA polymerases"/>
    <property type="match status" value="1"/>
</dbReference>
<evidence type="ECO:0000313" key="3">
    <source>
        <dbReference type="Proteomes" id="UP001234989"/>
    </source>
</evidence>
<accession>A0AAF0ZP56</accession>
<reference evidence="2" key="1">
    <citation type="submission" date="2023-08" db="EMBL/GenBank/DDBJ databases">
        <title>A de novo genome assembly of Solanum verrucosum Schlechtendal, a Mexican diploid species geographically isolated from the other diploid A-genome species in potato relatives.</title>
        <authorList>
            <person name="Hosaka K."/>
        </authorList>
    </citation>
    <scope>NUCLEOTIDE SEQUENCE</scope>
    <source>
        <tissue evidence="2">Young leaves</tissue>
    </source>
</reference>
<dbReference type="PANTHER" id="PTHR34072">
    <property type="entry name" value="ENZYMATIC POLYPROTEIN-RELATED"/>
    <property type="match status" value="1"/>
</dbReference>
<dbReference type="PANTHER" id="PTHR34072:SF52">
    <property type="entry name" value="RIBONUCLEASE H"/>
    <property type="match status" value="1"/>
</dbReference>
<dbReference type="Pfam" id="PF17919">
    <property type="entry name" value="RT_RNaseH_2"/>
    <property type="match status" value="1"/>
</dbReference>